<accession>A0A2Y9AXA2</accession>
<dbReference type="PROSITE" id="PS51354">
    <property type="entry name" value="GLUTAREDOXIN_2"/>
    <property type="match status" value="1"/>
</dbReference>
<dbReference type="EMBL" id="UETB01000023">
    <property type="protein sequence ID" value="SSA47187.1"/>
    <property type="molecule type" value="Genomic_DNA"/>
</dbReference>
<gene>
    <name evidence="2" type="ORF">SAMN05216184_12323</name>
</gene>
<dbReference type="InterPro" id="IPR002109">
    <property type="entry name" value="Glutaredoxin"/>
</dbReference>
<protein>
    <submittedName>
        <fullName evidence="2">Glutaredoxin</fullName>
    </submittedName>
</protein>
<evidence type="ECO:0000313" key="2">
    <source>
        <dbReference type="EMBL" id="SSA47187.1"/>
    </source>
</evidence>
<dbReference type="AlphaFoldDB" id="A0A2Y9AXA2"/>
<feature type="domain" description="Glutaredoxin" evidence="1">
    <location>
        <begin position="10"/>
        <end position="70"/>
    </location>
</feature>
<organism evidence="2 3">
    <name type="scientific">Georgenia satyanarayanai</name>
    <dbReference type="NCBI Taxonomy" id="860221"/>
    <lineage>
        <taxon>Bacteria</taxon>
        <taxon>Bacillati</taxon>
        <taxon>Actinomycetota</taxon>
        <taxon>Actinomycetes</taxon>
        <taxon>Micrococcales</taxon>
        <taxon>Bogoriellaceae</taxon>
        <taxon>Georgenia</taxon>
    </lineage>
</organism>
<dbReference type="Pfam" id="PF00462">
    <property type="entry name" value="Glutaredoxin"/>
    <property type="match status" value="1"/>
</dbReference>
<sequence length="92" mass="10160">MTAQESPTKVTVVQAPACHYCEDAAAVLAELSVRFALTVRMVERDSAEGRELIGRHRPPMAPLVLVDGEFFSSGRLPRRRLEKLLQLRTAAA</sequence>
<dbReference type="OrthoDB" id="8779161at2"/>
<evidence type="ECO:0000313" key="3">
    <source>
        <dbReference type="Proteomes" id="UP000250222"/>
    </source>
</evidence>
<dbReference type="InterPro" id="IPR036249">
    <property type="entry name" value="Thioredoxin-like_sf"/>
</dbReference>
<dbReference type="SUPFAM" id="SSF52833">
    <property type="entry name" value="Thioredoxin-like"/>
    <property type="match status" value="1"/>
</dbReference>
<keyword evidence="3" id="KW-1185">Reference proteome</keyword>
<evidence type="ECO:0000259" key="1">
    <source>
        <dbReference type="Pfam" id="PF00462"/>
    </source>
</evidence>
<dbReference type="Proteomes" id="UP000250222">
    <property type="component" value="Unassembled WGS sequence"/>
</dbReference>
<reference evidence="2 3" key="1">
    <citation type="submission" date="2016-10" db="EMBL/GenBank/DDBJ databases">
        <authorList>
            <person name="Cai Z."/>
        </authorList>
    </citation>
    <scope>NUCLEOTIDE SEQUENCE [LARGE SCALE GENOMIC DNA]</scope>
    <source>
        <strain evidence="2 3">CGMCC 1.10826</strain>
    </source>
</reference>
<dbReference type="Gene3D" id="3.40.30.10">
    <property type="entry name" value="Glutaredoxin"/>
    <property type="match status" value="1"/>
</dbReference>
<name>A0A2Y9AXA2_9MICO</name>
<proteinExistence type="predicted"/>